<proteinExistence type="predicted"/>
<dbReference type="EMBL" id="JAASQI010000011">
    <property type="protein sequence ID" value="NIJ59951.1"/>
    <property type="molecule type" value="Genomic_DNA"/>
</dbReference>
<dbReference type="PRINTS" id="PR00598">
    <property type="entry name" value="HTHMARR"/>
</dbReference>
<dbReference type="PANTHER" id="PTHR33164:SF89">
    <property type="entry name" value="MARR FAMILY REGULATORY PROTEIN"/>
    <property type="match status" value="1"/>
</dbReference>
<evidence type="ECO:0000256" key="2">
    <source>
        <dbReference type="ARBA" id="ARBA00023125"/>
    </source>
</evidence>
<evidence type="ECO:0000256" key="1">
    <source>
        <dbReference type="ARBA" id="ARBA00023015"/>
    </source>
</evidence>
<reference evidence="5 6" key="1">
    <citation type="submission" date="2020-03" db="EMBL/GenBank/DDBJ databases">
        <title>Genomic Encyclopedia of Type Strains, Phase IV (KMG-IV): sequencing the most valuable type-strain genomes for metagenomic binning, comparative biology and taxonomic classification.</title>
        <authorList>
            <person name="Goeker M."/>
        </authorList>
    </citation>
    <scope>NUCLEOTIDE SEQUENCE [LARGE SCALE GENOMIC DNA]</scope>
    <source>
        <strain evidence="5 6">DSM 103870</strain>
    </source>
</reference>
<organism evidence="5 6">
    <name type="scientific">Pseudochelatococcus lubricantis</name>
    <dbReference type="NCBI Taxonomy" id="1538102"/>
    <lineage>
        <taxon>Bacteria</taxon>
        <taxon>Pseudomonadati</taxon>
        <taxon>Pseudomonadota</taxon>
        <taxon>Alphaproteobacteria</taxon>
        <taxon>Hyphomicrobiales</taxon>
        <taxon>Chelatococcaceae</taxon>
        <taxon>Pseudochelatococcus</taxon>
    </lineage>
</organism>
<dbReference type="SUPFAM" id="SSF46785">
    <property type="entry name" value="Winged helix' DNA-binding domain"/>
    <property type="match status" value="1"/>
</dbReference>
<sequence>MDAGQETFDDAIDYGLLDSFIGFHLRLANDRTYENFIDRLGADSLRPGCFTILTLIANNPGITQIMISRVAGRDKSSVAKILRYMEDEGLIRRVRLDDDRRAYASYVTEAGAELNARLAEKARIQSAHLRSILGPEREAALLRTLKDLITALA</sequence>
<accession>A0ABX0V425</accession>
<dbReference type="PANTHER" id="PTHR33164">
    <property type="entry name" value="TRANSCRIPTIONAL REGULATOR, MARR FAMILY"/>
    <property type="match status" value="1"/>
</dbReference>
<dbReference type="Gene3D" id="1.10.10.10">
    <property type="entry name" value="Winged helix-like DNA-binding domain superfamily/Winged helix DNA-binding domain"/>
    <property type="match status" value="1"/>
</dbReference>
<evidence type="ECO:0000313" key="5">
    <source>
        <dbReference type="EMBL" id="NIJ59951.1"/>
    </source>
</evidence>
<name>A0ABX0V425_9HYPH</name>
<keyword evidence="6" id="KW-1185">Reference proteome</keyword>
<dbReference type="PROSITE" id="PS50995">
    <property type="entry name" value="HTH_MARR_2"/>
    <property type="match status" value="1"/>
</dbReference>
<dbReference type="GO" id="GO:0003677">
    <property type="term" value="F:DNA binding"/>
    <property type="evidence" value="ECO:0007669"/>
    <property type="project" value="UniProtKB-KW"/>
</dbReference>
<dbReference type="InterPro" id="IPR000835">
    <property type="entry name" value="HTH_MarR-typ"/>
</dbReference>
<dbReference type="RefSeq" id="WP_166955859.1">
    <property type="nucleotide sequence ID" value="NZ_JAASQI010000011.1"/>
</dbReference>
<protein>
    <submittedName>
        <fullName evidence="5">DNA-binding MarR family transcriptional regulator</fullName>
    </submittedName>
</protein>
<dbReference type="InterPro" id="IPR023187">
    <property type="entry name" value="Tscrpt_reg_MarR-type_CS"/>
</dbReference>
<evidence type="ECO:0000313" key="6">
    <source>
        <dbReference type="Proteomes" id="UP001429580"/>
    </source>
</evidence>
<evidence type="ECO:0000256" key="3">
    <source>
        <dbReference type="ARBA" id="ARBA00023163"/>
    </source>
</evidence>
<dbReference type="Proteomes" id="UP001429580">
    <property type="component" value="Unassembled WGS sequence"/>
</dbReference>
<dbReference type="Pfam" id="PF01047">
    <property type="entry name" value="MarR"/>
    <property type="match status" value="1"/>
</dbReference>
<keyword evidence="1" id="KW-0805">Transcription regulation</keyword>
<dbReference type="SMART" id="SM00347">
    <property type="entry name" value="HTH_MARR"/>
    <property type="match status" value="1"/>
</dbReference>
<evidence type="ECO:0000259" key="4">
    <source>
        <dbReference type="PROSITE" id="PS50995"/>
    </source>
</evidence>
<dbReference type="InterPro" id="IPR036390">
    <property type="entry name" value="WH_DNA-bd_sf"/>
</dbReference>
<keyword evidence="2 5" id="KW-0238">DNA-binding</keyword>
<gene>
    <name evidence="5" type="ORF">FHS82_003812</name>
</gene>
<feature type="domain" description="HTH marR-type" evidence="4">
    <location>
        <begin position="1"/>
        <end position="150"/>
    </location>
</feature>
<dbReference type="InterPro" id="IPR036388">
    <property type="entry name" value="WH-like_DNA-bd_sf"/>
</dbReference>
<keyword evidence="3" id="KW-0804">Transcription</keyword>
<dbReference type="PROSITE" id="PS01117">
    <property type="entry name" value="HTH_MARR_1"/>
    <property type="match status" value="1"/>
</dbReference>
<comment type="caution">
    <text evidence="5">The sequence shown here is derived from an EMBL/GenBank/DDBJ whole genome shotgun (WGS) entry which is preliminary data.</text>
</comment>
<dbReference type="InterPro" id="IPR039422">
    <property type="entry name" value="MarR/SlyA-like"/>
</dbReference>